<proteinExistence type="predicted"/>
<evidence type="ECO:0000256" key="1">
    <source>
        <dbReference type="SAM" id="Phobius"/>
    </source>
</evidence>
<keyword evidence="1" id="KW-0812">Transmembrane</keyword>
<dbReference type="RefSeq" id="WP_053401890.1">
    <property type="nucleotide sequence ID" value="NZ_LILC01000016.1"/>
</dbReference>
<dbReference type="PATRIC" id="fig|284581.3.peg.4756"/>
<sequence>MNTQSFITIFIIYVTLDILKGVHLTNSWIINHLVEFAVCMLVFYIFSSVWHFFMKKQPHKNG</sequence>
<dbReference type="Proteomes" id="UP000037558">
    <property type="component" value="Unassembled WGS sequence"/>
</dbReference>
<protein>
    <submittedName>
        <fullName evidence="2">Uncharacterized protein</fullName>
    </submittedName>
</protein>
<comment type="caution">
    <text evidence="2">The sequence shown here is derived from an EMBL/GenBank/DDBJ whole genome shotgun (WGS) entry which is preliminary data.</text>
</comment>
<keyword evidence="1" id="KW-0472">Membrane</keyword>
<feature type="transmembrane region" description="Helical" evidence="1">
    <location>
        <begin position="29"/>
        <end position="53"/>
    </location>
</feature>
<organism evidence="2 3">
    <name type="scientific">Priestia koreensis</name>
    <dbReference type="NCBI Taxonomy" id="284581"/>
    <lineage>
        <taxon>Bacteria</taxon>
        <taxon>Bacillati</taxon>
        <taxon>Bacillota</taxon>
        <taxon>Bacilli</taxon>
        <taxon>Bacillales</taxon>
        <taxon>Bacillaceae</taxon>
        <taxon>Priestia</taxon>
    </lineage>
</organism>
<reference evidence="3" key="1">
    <citation type="submission" date="2015-08" db="EMBL/GenBank/DDBJ databases">
        <title>Fjat-14210 dsm16467.</title>
        <authorList>
            <person name="Liu B."/>
            <person name="Wang J."/>
            <person name="Zhu Y."/>
            <person name="Liu G."/>
            <person name="Chen Q."/>
            <person name="Chen Z."/>
            <person name="Lan J."/>
            <person name="Che J."/>
            <person name="Ge C."/>
            <person name="Shi H."/>
            <person name="Pan Z."/>
            <person name="Liu X."/>
        </authorList>
    </citation>
    <scope>NUCLEOTIDE SEQUENCE [LARGE SCALE GENOMIC DNA]</scope>
    <source>
        <strain evidence="3">DSM 16467</strain>
    </source>
</reference>
<evidence type="ECO:0000313" key="2">
    <source>
        <dbReference type="EMBL" id="KOO44238.1"/>
    </source>
</evidence>
<gene>
    <name evidence="2" type="ORF">AMD01_13175</name>
</gene>
<dbReference type="AlphaFoldDB" id="A0A0M0L0Q7"/>
<evidence type="ECO:0000313" key="3">
    <source>
        <dbReference type="Proteomes" id="UP000037558"/>
    </source>
</evidence>
<keyword evidence="1" id="KW-1133">Transmembrane helix</keyword>
<name>A0A0M0L0Q7_9BACI</name>
<dbReference type="EMBL" id="LILC01000016">
    <property type="protein sequence ID" value="KOO44238.1"/>
    <property type="molecule type" value="Genomic_DNA"/>
</dbReference>
<accession>A0A0M0L0Q7</accession>
<keyword evidence="3" id="KW-1185">Reference proteome</keyword>